<protein>
    <submittedName>
        <fullName evidence="1">Uncharacterized protein</fullName>
    </submittedName>
</protein>
<name>A0A5S5BAD1_STUST</name>
<organism evidence="1 2">
    <name type="scientific">Stutzerimonas stutzeri</name>
    <name type="common">Pseudomonas stutzeri</name>
    <dbReference type="NCBI Taxonomy" id="316"/>
    <lineage>
        <taxon>Bacteria</taxon>
        <taxon>Pseudomonadati</taxon>
        <taxon>Pseudomonadota</taxon>
        <taxon>Gammaproteobacteria</taxon>
        <taxon>Pseudomonadales</taxon>
        <taxon>Pseudomonadaceae</taxon>
        <taxon>Stutzerimonas</taxon>
    </lineage>
</organism>
<dbReference type="AlphaFoldDB" id="A0A5S5BAD1"/>
<dbReference type="EMBL" id="VNHQ01000013">
    <property type="protein sequence ID" value="TYP64021.1"/>
    <property type="molecule type" value="Genomic_DNA"/>
</dbReference>
<accession>A0A5S5BAD1</accession>
<dbReference type="Proteomes" id="UP000324282">
    <property type="component" value="Unassembled WGS sequence"/>
</dbReference>
<evidence type="ECO:0000313" key="2">
    <source>
        <dbReference type="Proteomes" id="UP000324282"/>
    </source>
</evidence>
<evidence type="ECO:0000313" key="1">
    <source>
        <dbReference type="EMBL" id="TYP64021.1"/>
    </source>
</evidence>
<comment type="caution">
    <text evidence="1">The sequence shown here is derived from an EMBL/GenBank/DDBJ whole genome shotgun (WGS) entry which is preliminary data.</text>
</comment>
<proteinExistence type="predicted"/>
<gene>
    <name evidence="1" type="ORF">A9A72_123804</name>
</gene>
<reference evidence="1 2" key="1">
    <citation type="submission" date="2019-07" db="EMBL/GenBank/DDBJ databases">
        <title>Deep subsurface shale carbon reservoir microbial communities from Ohio and West Virginia, USA.</title>
        <authorList>
            <person name="Wrighton K."/>
        </authorList>
    </citation>
    <scope>NUCLEOTIDE SEQUENCE [LARGE SCALE GENOMIC DNA]</scope>
    <source>
        <strain evidence="1 2">NP_8Ht</strain>
    </source>
</reference>
<sequence length="101" mass="11463">MALTDGSLSRFGQPNTTYVVKPIQEPKRWTYDGDLVTKKPVIDPMCSPPKVIRYVGYRPCLKCKRPFWTESVGRIRSCWACGGAGQVRELVADYQSDDDDF</sequence>